<dbReference type="KEGG" id="nta:107811773"/>
<dbReference type="Gene3D" id="2.40.70.10">
    <property type="entry name" value="Acid Proteases"/>
    <property type="match status" value="1"/>
</dbReference>
<name>A0A1S4BTQ3_TOBAC</name>
<dbReference type="OrthoDB" id="2919534at2759"/>
<dbReference type="RefSeq" id="XP_016492251.1">
    <property type="nucleotide sequence ID" value="XM_016636765.1"/>
</dbReference>
<evidence type="ECO:0000313" key="1">
    <source>
        <dbReference type="RefSeq" id="XP_016492251.1"/>
    </source>
</evidence>
<dbReference type="AlphaFoldDB" id="A0A1S4BTQ3"/>
<dbReference type="PANTHER" id="PTHR33240:SF8">
    <property type="entry name" value="OS03G0439900 PROTEIN"/>
    <property type="match status" value="1"/>
</dbReference>
<proteinExistence type="predicted"/>
<dbReference type="CDD" id="cd00303">
    <property type="entry name" value="retropepsin_like"/>
    <property type="match status" value="1"/>
</dbReference>
<dbReference type="InterPro" id="IPR021109">
    <property type="entry name" value="Peptidase_aspartic_dom_sf"/>
</dbReference>
<dbReference type="PaxDb" id="4097-A0A1S4BTQ3"/>
<dbReference type="PANTHER" id="PTHR33240">
    <property type="entry name" value="OS08G0508500 PROTEIN"/>
    <property type="match status" value="1"/>
</dbReference>
<organism evidence="1">
    <name type="scientific">Nicotiana tabacum</name>
    <name type="common">Common tobacco</name>
    <dbReference type="NCBI Taxonomy" id="4097"/>
    <lineage>
        <taxon>Eukaryota</taxon>
        <taxon>Viridiplantae</taxon>
        <taxon>Streptophyta</taxon>
        <taxon>Embryophyta</taxon>
        <taxon>Tracheophyta</taxon>
        <taxon>Spermatophyta</taxon>
        <taxon>Magnoliopsida</taxon>
        <taxon>eudicotyledons</taxon>
        <taxon>Gunneridae</taxon>
        <taxon>Pentapetalae</taxon>
        <taxon>asterids</taxon>
        <taxon>lamiids</taxon>
        <taxon>Solanales</taxon>
        <taxon>Solanaceae</taxon>
        <taxon>Nicotianoideae</taxon>
        <taxon>Nicotianeae</taxon>
        <taxon>Nicotiana</taxon>
    </lineage>
</organism>
<sequence length="177" mass="19939">MERPIRDRMTENTFAFSEEDFGTLTQPHNDALTISFLLNNIRIKRVLVDPSSSTNIIRSNVAEQIRLLDQIIPASQVLHGFNMAGEITKGEIALSVDNSGTVQDTKFHVIGGDMRYNFLLGKPWIHSMRTVLSPLHQIMKIPTKNVITTIYGEKHAAKEMFAVHQEASNPIRSNPNE</sequence>
<reference evidence="1" key="1">
    <citation type="submission" date="2025-08" db="UniProtKB">
        <authorList>
            <consortium name="RefSeq"/>
        </authorList>
    </citation>
    <scope>IDENTIFICATION</scope>
</reference>
<gene>
    <name evidence="1" type="primary">LOC107811773</name>
</gene>
<accession>A0A1S4BTQ3</accession>
<protein>
    <submittedName>
        <fullName evidence="1">Uncharacterized protein</fullName>
    </submittedName>
</protein>